<protein>
    <submittedName>
        <fullName evidence="2">Uncharacterized protein</fullName>
    </submittedName>
</protein>
<name>A0AAW0IJ70_QUESU</name>
<dbReference type="AlphaFoldDB" id="A0AAW0IJ70"/>
<dbReference type="EMBL" id="PKMF04001123">
    <property type="protein sequence ID" value="KAK7814168.1"/>
    <property type="molecule type" value="Genomic_DNA"/>
</dbReference>
<feature type="region of interest" description="Disordered" evidence="1">
    <location>
        <begin position="57"/>
        <end position="77"/>
    </location>
</feature>
<dbReference type="Proteomes" id="UP000237347">
    <property type="component" value="Unassembled WGS sequence"/>
</dbReference>
<evidence type="ECO:0000313" key="2">
    <source>
        <dbReference type="EMBL" id="KAK7814168.1"/>
    </source>
</evidence>
<feature type="compositionally biased region" description="Basic and acidic residues" evidence="1">
    <location>
        <begin position="57"/>
        <end position="68"/>
    </location>
</feature>
<feature type="region of interest" description="Disordered" evidence="1">
    <location>
        <begin position="1"/>
        <end position="23"/>
    </location>
</feature>
<accession>A0AAW0IJ70</accession>
<feature type="compositionally biased region" description="Basic residues" evidence="1">
    <location>
        <begin position="1"/>
        <end position="10"/>
    </location>
</feature>
<evidence type="ECO:0000256" key="1">
    <source>
        <dbReference type="SAM" id="MobiDB-lite"/>
    </source>
</evidence>
<proteinExistence type="predicted"/>
<reference evidence="2 3" key="1">
    <citation type="journal article" date="2018" name="Sci. Data">
        <title>The draft genome sequence of cork oak.</title>
        <authorList>
            <person name="Ramos A.M."/>
            <person name="Usie A."/>
            <person name="Barbosa P."/>
            <person name="Barros P.M."/>
            <person name="Capote T."/>
            <person name="Chaves I."/>
            <person name="Simoes F."/>
            <person name="Abreu I."/>
            <person name="Carrasquinho I."/>
            <person name="Faro C."/>
            <person name="Guimaraes J.B."/>
            <person name="Mendonca D."/>
            <person name="Nobrega F."/>
            <person name="Rodrigues L."/>
            <person name="Saibo N.J.M."/>
            <person name="Varela M.C."/>
            <person name="Egas C."/>
            <person name="Matos J."/>
            <person name="Miguel C.M."/>
            <person name="Oliveira M.M."/>
            <person name="Ricardo C.P."/>
            <person name="Goncalves S."/>
        </authorList>
    </citation>
    <scope>NUCLEOTIDE SEQUENCE [LARGE SCALE GENOMIC DNA]</scope>
    <source>
        <strain evidence="3">cv. HL8</strain>
    </source>
</reference>
<gene>
    <name evidence="2" type="ORF">CFP56_003471</name>
</gene>
<organism evidence="2 3">
    <name type="scientific">Quercus suber</name>
    <name type="common">Cork oak</name>
    <dbReference type="NCBI Taxonomy" id="58331"/>
    <lineage>
        <taxon>Eukaryota</taxon>
        <taxon>Viridiplantae</taxon>
        <taxon>Streptophyta</taxon>
        <taxon>Embryophyta</taxon>
        <taxon>Tracheophyta</taxon>
        <taxon>Spermatophyta</taxon>
        <taxon>Magnoliopsida</taxon>
        <taxon>eudicotyledons</taxon>
        <taxon>Gunneridae</taxon>
        <taxon>Pentapetalae</taxon>
        <taxon>rosids</taxon>
        <taxon>fabids</taxon>
        <taxon>Fagales</taxon>
        <taxon>Fagaceae</taxon>
        <taxon>Quercus</taxon>
    </lineage>
</organism>
<keyword evidence="3" id="KW-1185">Reference proteome</keyword>
<sequence length="146" mass="16541">MPRNPKRKITKTTEQRTHPPSPASFICIIGRGGRRRRRIGGRLSGLIVERRQRIRALDEPTERKEGDTSKNGGAPSMRVPFGVFSSGELPLLTERCRVRIRCVWRVPVSDFLTREVGFGVGGVDLSGSFLRRRGKFLIGFLVYLFM</sequence>
<evidence type="ECO:0000313" key="3">
    <source>
        <dbReference type="Proteomes" id="UP000237347"/>
    </source>
</evidence>
<comment type="caution">
    <text evidence="2">The sequence shown here is derived from an EMBL/GenBank/DDBJ whole genome shotgun (WGS) entry which is preliminary data.</text>
</comment>